<dbReference type="SUPFAM" id="SSF82199">
    <property type="entry name" value="SET domain"/>
    <property type="match status" value="1"/>
</dbReference>
<evidence type="ECO:0000313" key="3">
    <source>
        <dbReference type="Proteomes" id="UP000092666"/>
    </source>
</evidence>
<organism evidence="2 3">
    <name type="scientific">Kwoniella heveanensis BCC8398</name>
    <dbReference type="NCBI Taxonomy" id="1296120"/>
    <lineage>
        <taxon>Eukaryota</taxon>
        <taxon>Fungi</taxon>
        <taxon>Dikarya</taxon>
        <taxon>Basidiomycota</taxon>
        <taxon>Agaricomycotina</taxon>
        <taxon>Tremellomycetes</taxon>
        <taxon>Tremellales</taxon>
        <taxon>Cryptococcaceae</taxon>
        <taxon>Kwoniella</taxon>
    </lineage>
</organism>
<sequence>MASYFRGHTPYQVRPNTHGSPQRPHSLSSSTFQRSIQCLHQLCAFEHCFQQFFAIRHGLKKSPVRATFELEYTHVDSLNTPRPFDSTEVLSKKLHDIIENNFQRTLKNPGIRMMSCNDLDGQAGLRTPYLSPPGLTVPLVQHTHDLSSVSFILFSFPHGLDDVKKLGFNHSLTFDHEFPYLQTGMTEKRVFMGLGIARILNHSCQPNVAWSFEGRTPKKSVWSISSAQFDDLDIMSMSVPISQVGPIKSGEQLFAFYGEDFAPSTTPAWDGSEDDSEWNSNDPLSFPISEPDSSGDEYRPPGPHQPRRNTIKTAKKRKYRSVGDEPVYLGFFRKRLP</sequence>
<gene>
    <name evidence="2" type="ORF">I316_05021</name>
</gene>
<accession>A0A1B9GQD6</accession>
<reference evidence="3" key="2">
    <citation type="submission" date="2013-12" db="EMBL/GenBank/DDBJ databases">
        <title>Evolution of pathogenesis and genome organization in the Tremellales.</title>
        <authorList>
            <person name="Cuomo C."/>
            <person name="Litvintseva A."/>
            <person name="Heitman J."/>
            <person name="Chen Y."/>
            <person name="Sun S."/>
            <person name="Springer D."/>
            <person name="Dromer F."/>
            <person name="Young S."/>
            <person name="Zeng Q."/>
            <person name="Chapman S."/>
            <person name="Gujja S."/>
            <person name="Saif S."/>
            <person name="Birren B."/>
        </authorList>
    </citation>
    <scope>NUCLEOTIDE SEQUENCE [LARGE SCALE GENOMIC DNA]</scope>
    <source>
        <strain evidence="3">BCC8398</strain>
    </source>
</reference>
<dbReference type="CDD" id="cd08161">
    <property type="entry name" value="SET"/>
    <property type="match status" value="1"/>
</dbReference>
<dbReference type="Gene3D" id="2.170.270.10">
    <property type="entry name" value="SET domain"/>
    <property type="match status" value="1"/>
</dbReference>
<reference evidence="2 3" key="1">
    <citation type="submission" date="2013-07" db="EMBL/GenBank/DDBJ databases">
        <title>The Genome Sequence of Cryptococcus heveanensis BCC8398.</title>
        <authorList>
            <consortium name="The Broad Institute Genome Sequencing Platform"/>
            <person name="Cuomo C."/>
            <person name="Litvintseva A."/>
            <person name="Chen Y."/>
            <person name="Heitman J."/>
            <person name="Sun S."/>
            <person name="Springer D."/>
            <person name="Dromer F."/>
            <person name="Young S.K."/>
            <person name="Zeng Q."/>
            <person name="Gargeya S."/>
            <person name="Fitzgerald M."/>
            <person name="Abouelleil A."/>
            <person name="Alvarado L."/>
            <person name="Berlin A.M."/>
            <person name="Chapman S.B."/>
            <person name="Dewar J."/>
            <person name="Goldberg J."/>
            <person name="Griggs A."/>
            <person name="Gujja S."/>
            <person name="Hansen M."/>
            <person name="Howarth C."/>
            <person name="Imamovic A."/>
            <person name="Larimer J."/>
            <person name="McCowan C."/>
            <person name="Murphy C."/>
            <person name="Pearson M."/>
            <person name="Priest M."/>
            <person name="Roberts A."/>
            <person name="Saif S."/>
            <person name="Shea T."/>
            <person name="Sykes S."/>
            <person name="Wortman J."/>
            <person name="Nusbaum C."/>
            <person name="Birren B."/>
        </authorList>
    </citation>
    <scope>NUCLEOTIDE SEQUENCE [LARGE SCALE GENOMIC DNA]</scope>
    <source>
        <strain evidence="2 3">BCC8398</strain>
    </source>
</reference>
<evidence type="ECO:0000256" key="1">
    <source>
        <dbReference type="SAM" id="MobiDB-lite"/>
    </source>
</evidence>
<evidence type="ECO:0000313" key="2">
    <source>
        <dbReference type="EMBL" id="OCF33280.1"/>
    </source>
</evidence>
<dbReference type="AlphaFoldDB" id="A0A1B9GQD6"/>
<feature type="region of interest" description="Disordered" evidence="1">
    <location>
        <begin position="1"/>
        <end position="28"/>
    </location>
</feature>
<name>A0A1B9GQD6_9TREE</name>
<dbReference type="EMBL" id="KV700126">
    <property type="protein sequence ID" value="OCF33280.1"/>
    <property type="molecule type" value="Genomic_DNA"/>
</dbReference>
<proteinExistence type="predicted"/>
<feature type="compositionally biased region" description="Basic residues" evidence="1">
    <location>
        <begin position="305"/>
        <end position="320"/>
    </location>
</feature>
<evidence type="ECO:0008006" key="4">
    <source>
        <dbReference type="Google" id="ProtNLM"/>
    </source>
</evidence>
<protein>
    <recommendedName>
        <fullName evidence="4">SET domain-containing protein</fullName>
    </recommendedName>
</protein>
<feature type="region of interest" description="Disordered" evidence="1">
    <location>
        <begin position="266"/>
        <end position="320"/>
    </location>
</feature>
<keyword evidence="3" id="KW-1185">Reference proteome</keyword>
<feature type="compositionally biased region" description="Polar residues" evidence="1">
    <location>
        <begin position="14"/>
        <end position="28"/>
    </location>
</feature>
<dbReference type="InterPro" id="IPR046341">
    <property type="entry name" value="SET_dom_sf"/>
</dbReference>
<dbReference type="Proteomes" id="UP000092666">
    <property type="component" value="Unassembled WGS sequence"/>
</dbReference>
<dbReference type="STRING" id="1296120.A0A1B9GQD6"/>